<dbReference type="RefSeq" id="WP_114746510.1">
    <property type="nucleotide sequence ID" value="NZ_QQAY01000012.1"/>
</dbReference>
<dbReference type="Pfam" id="PF20074">
    <property type="entry name" value="DUF6470"/>
    <property type="match status" value="1"/>
</dbReference>
<gene>
    <name evidence="1" type="ORF">DFR59_11234</name>
</gene>
<evidence type="ECO:0000313" key="2">
    <source>
        <dbReference type="Proteomes" id="UP000255326"/>
    </source>
</evidence>
<accession>A0A370G8I8</accession>
<keyword evidence="2" id="KW-1185">Reference proteome</keyword>
<proteinExistence type="predicted"/>
<dbReference type="EMBL" id="QQAY01000012">
    <property type="protein sequence ID" value="RDI40118.1"/>
    <property type="molecule type" value="Genomic_DNA"/>
</dbReference>
<dbReference type="Proteomes" id="UP000255326">
    <property type="component" value="Unassembled WGS sequence"/>
</dbReference>
<evidence type="ECO:0000313" key="1">
    <source>
        <dbReference type="EMBL" id="RDI40118.1"/>
    </source>
</evidence>
<sequence length="187" mass="21381">MNIPQIRIQSQSAKIAMETSAPVQTIEQPHAQMQLHQENAHITMETIKPRLTIDQSQAWADMNLKSVFRMNAEAAQRSEQEWFQEMAESSQEGDELMMIEHGGNVMAAQAERHGELPTYDFNIGYIPSNFSVKVHFEPGRLYMDVTPQKVVNNTQVRKPYIDSQRGHVSIGMRQQANLQIDFVNLQV</sequence>
<dbReference type="AlphaFoldDB" id="A0A370G8I8"/>
<dbReference type="InterPro" id="IPR045527">
    <property type="entry name" value="DUF6470"/>
</dbReference>
<reference evidence="1 2" key="1">
    <citation type="submission" date="2018-07" db="EMBL/GenBank/DDBJ databases">
        <title>Genomic Encyclopedia of Type Strains, Phase IV (KMG-IV): sequencing the most valuable type-strain genomes for metagenomic binning, comparative biology and taxonomic classification.</title>
        <authorList>
            <person name="Goeker M."/>
        </authorList>
    </citation>
    <scope>NUCLEOTIDE SEQUENCE [LARGE SCALE GENOMIC DNA]</scope>
    <source>
        <strain evidence="1 2">DSM 25281</strain>
    </source>
</reference>
<protein>
    <recommendedName>
        <fullName evidence="3">YviE</fullName>
    </recommendedName>
</protein>
<comment type="caution">
    <text evidence="1">The sequence shown here is derived from an EMBL/GenBank/DDBJ whole genome shotgun (WGS) entry which is preliminary data.</text>
</comment>
<organism evidence="1 2">
    <name type="scientific">Falsibacillus pallidus</name>
    <dbReference type="NCBI Taxonomy" id="493781"/>
    <lineage>
        <taxon>Bacteria</taxon>
        <taxon>Bacillati</taxon>
        <taxon>Bacillota</taxon>
        <taxon>Bacilli</taxon>
        <taxon>Bacillales</taxon>
        <taxon>Bacillaceae</taxon>
        <taxon>Falsibacillus</taxon>
    </lineage>
</organism>
<name>A0A370G8I8_9BACI</name>
<dbReference type="OrthoDB" id="2112831at2"/>
<evidence type="ECO:0008006" key="3">
    <source>
        <dbReference type="Google" id="ProtNLM"/>
    </source>
</evidence>